<accession>A0A0B6ZP93</accession>
<evidence type="ECO:0000256" key="1">
    <source>
        <dbReference type="ARBA" id="ARBA00004167"/>
    </source>
</evidence>
<dbReference type="GO" id="GO:0005737">
    <property type="term" value="C:cytoplasm"/>
    <property type="evidence" value="ECO:0007669"/>
    <property type="project" value="TreeGrafter"/>
</dbReference>
<keyword evidence="6" id="KW-1133">Transmembrane helix</keyword>
<keyword evidence="3 8" id="KW-0328">Glycosyltransferase</keyword>
<evidence type="ECO:0000313" key="9">
    <source>
        <dbReference type="EMBL" id="CEK70444.1"/>
    </source>
</evidence>
<evidence type="ECO:0000256" key="3">
    <source>
        <dbReference type="ARBA" id="ARBA00022676"/>
    </source>
</evidence>
<comment type="similarity">
    <text evidence="2 8">Belongs to the glycosyltransferase 92 family.</text>
</comment>
<dbReference type="PANTHER" id="PTHR21461:SF69">
    <property type="entry name" value="GLYCOSYLTRANSFERASE FAMILY 92 PROTEIN"/>
    <property type="match status" value="1"/>
</dbReference>
<dbReference type="InterPro" id="IPR008166">
    <property type="entry name" value="Glyco_transf_92"/>
</dbReference>
<reference evidence="9" key="1">
    <citation type="submission" date="2014-12" db="EMBL/GenBank/DDBJ databases">
        <title>Insight into the proteome of Arion vulgaris.</title>
        <authorList>
            <person name="Aradska J."/>
            <person name="Bulat T."/>
            <person name="Smidak R."/>
            <person name="Sarate P."/>
            <person name="Gangsoo J."/>
            <person name="Sialana F."/>
            <person name="Bilban M."/>
            <person name="Lubec G."/>
        </authorList>
    </citation>
    <scope>NUCLEOTIDE SEQUENCE</scope>
    <source>
        <tissue evidence="9">Skin</tissue>
    </source>
</reference>
<evidence type="ECO:0000256" key="2">
    <source>
        <dbReference type="ARBA" id="ARBA00007647"/>
    </source>
</evidence>
<protein>
    <recommendedName>
        <fullName evidence="8">Glycosyltransferase family 92 protein</fullName>
        <ecNumber evidence="8">2.4.1.-</ecNumber>
    </recommendedName>
</protein>
<dbReference type="Pfam" id="PF01697">
    <property type="entry name" value="Glyco_transf_92"/>
    <property type="match status" value="1"/>
</dbReference>
<gene>
    <name evidence="9" type="primary">ORF74180</name>
</gene>
<comment type="subcellular location">
    <subcellularLocation>
        <location evidence="1">Membrane</location>
        <topology evidence="1">Single-pass membrane protein</topology>
    </subcellularLocation>
</comment>
<dbReference type="GO" id="GO:0016757">
    <property type="term" value="F:glycosyltransferase activity"/>
    <property type="evidence" value="ECO:0007669"/>
    <property type="project" value="UniProtKB-UniRule"/>
</dbReference>
<evidence type="ECO:0000256" key="4">
    <source>
        <dbReference type="ARBA" id="ARBA00022679"/>
    </source>
</evidence>
<dbReference type="AlphaFoldDB" id="A0A0B6ZP93"/>
<feature type="non-terminal residue" evidence="9">
    <location>
        <position position="1"/>
    </location>
</feature>
<keyword evidence="4 8" id="KW-0808">Transferase</keyword>
<evidence type="ECO:0000256" key="8">
    <source>
        <dbReference type="RuleBase" id="RU366017"/>
    </source>
</evidence>
<evidence type="ECO:0000256" key="5">
    <source>
        <dbReference type="ARBA" id="ARBA00022692"/>
    </source>
</evidence>
<dbReference type="EC" id="2.4.1.-" evidence="8"/>
<dbReference type="PANTHER" id="PTHR21461">
    <property type="entry name" value="GLYCOSYLTRANSFERASE FAMILY 92 PROTEIN"/>
    <property type="match status" value="1"/>
</dbReference>
<dbReference type="GO" id="GO:0016020">
    <property type="term" value="C:membrane"/>
    <property type="evidence" value="ECO:0007669"/>
    <property type="project" value="UniProtKB-SubCell"/>
</dbReference>
<name>A0A0B6ZP93_9EUPU</name>
<dbReference type="EMBL" id="HACG01023579">
    <property type="protein sequence ID" value="CEK70444.1"/>
    <property type="molecule type" value="Transcribed_RNA"/>
</dbReference>
<feature type="non-terminal residue" evidence="9">
    <location>
        <position position="296"/>
    </location>
</feature>
<proteinExistence type="inferred from homology"/>
<keyword evidence="7" id="KW-0472">Membrane</keyword>
<evidence type="ECO:0000256" key="7">
    <source>
        <dbReference type="ARBA" id="ARBA00023136"/>
    </source>
</evidence>
<evidence type="ECO:0000256" key="6">
    <source>
        <dbReference type="ARBA" id="ARBA00022989"/>
    </source>
</evidence>
<sequence>SRPQFVSITTSKTEVPINQLAVQYPGLKVRNITVCHPALYGPFNEPALLIQAIELNRALGADHTFIYNYSVSESTNYVLKKYIEDGILTVLQWSLPSMTNAWYHAQSAAINDCVHRNINVSEYVVILDLDEYIIPVNRSSWMDLFQDINNDYYGNRSHEKPTLGAMIFESCVFLRKPPADEWKIMKKKFSITEEEEDILTRYSLLPFLYTERSEPPYNYPRRSKPVVRPDMVFTAGIHQIVKHRTNSTTVTVSHKMAIINHYSSSSMDVDLVVQDVSVLRLNQLLFPHLQSALSKF</sequence>
<organism evidence="9">
    <name type="scientific">Arion vulgaris</name>
    <dbReference type="NCBI Taxonomy" id="1028688"/>
    <lineage>
        <taxon>Eukaryota</taxon>
        <taxon>Metazoa</taxon>
        <taxon>Spiralia</taxon>
        <taxon>Lophotrochozoa</taxon>
        <taxon>Mollusca</taxon>
        <taxon>Gastropoda</taxon>
        <taxon>Heterobranchia</taxon>
        <taxon>Euthyneura</taxon>
        <taxon>Panpulmonata</taxon>
        <taxon>Eupulmonata</taxon>
        <taxon>Stylommatophora</taxon>
        <taxon>Helicina</taxon>
        <taxon>Arionoidea</taxon>
        <taxon>Arionidae</taxon>
        <taxon>Arion</taxon>
    </lineage>
</organism>
<keyword evidence="5" id="KW-0812">Transmembrane</keyword>